<keyword evidence="3" id="KW-0804">Transcription</keyword>
<dbReference type="InterPro" id="IPR011008">
    <property type="entry name" value="Dimeric_a/b-barrel"/>
</dbReference>
<comment type="caution">
    <text evidence="5">The sequence shown here is derived from an EMBL/GenBank/DDBJ whole genome shotgun (WGS) entry which is preliminary data.</text>
</comment>
<dbReference type="InterPro" id="IPR000485">
    <property type="entry name" value="AsnC-type_HTH_dom"/>
</dbReference>
<dbReference type="Pfam" id="PF01037">
    <property type="entry name" value="AsnC_trans_reg"/>
    <property type="match status" value="1"/>
</dbReference>
<dbReference type="SUPFAM" id="SSF46785">
    <property type="entry name" value="Winged helix' DNA-binding domain"/>
    <property type="match status" value="1"/>
</dbReference>
<dbReference type="AlphaFoldDB" id="A0A9D1YUC3"/>
<accession>A0A9D1YUC3</accession>
<sequence>MISFDDTDRRILLSLVDEPRASIASLAEKLGLARNTVQSRVSALERNGVLRNYDRRLHAAAIGYPLTVFMATHVDQPRASEVVQALADIPEVVQAHGLSGQADVLLRLVCKDTDDLYRVNQLVLATDGVERTETWLSMGELIPFRLSPILERDQTA</sequence>
<evidence type="ECO:0000259" key="4">
    <source>
        <dbReference type="PROSITE" id="PS50956"/>
    </source>
</evidence>
<evidence type="ECO:0000256" key="1">
    <source>
        <dbReference type="ARBA" id="ARBA00023015"/>
    </source>
</evidence>
<dbReference type="EMBL" id="DXDC01000100">
    <property type="protein sequence ID" value="HIY65292.1"/>
    <property type="molecule type" value="Genomic_DNA"/>
</dbReference>
<dbReference type="GO" id="GO:0005829">
    <property type="term" value="C:cytosol"/>
    <property type="evidence" value="ECO:0007669"/>
    <property type="project" value="TreeGrafter"/>
</dbReference>
<organism evidence="5 6">
    <name type="scientific">Candidatus Agrococcus pullicola</name>
    <dbReference type="NCBI Taxonomy" id="2838429"/>
    <lineage>
        <taxon>Bacteria</taxon>
        <taxon>Bacillati</taxon>
        <taxon>Actinomycetota</taxon>
        <taxon>Actinomycetes</taxon>
        <taxon>Micrococcales</taxon>
        <taxon>Microbacteriaceae</taxon>
        <taxon>Agrococcus</taxon>
    </lineage>
</organism>
<name>A0A9D1YUC3_9MICO</name>
<evidence type="ECO:0000256" key="2">
    <source>
        <dbReference type="ARBA" id="ARBA00023125"/>
    </source>
</evidence>
<evidence type="ECO:0000313" key="6">
    <source>
        <dbReference type="Proteomes" id="UP000824005"/>
    </source>
</evidence>
<gene>
    <name evidence="5" type="ORF">H9830_03315</name>
</gene>
<protein>
    <submittedName>
        <fullName evidence="5">Lrp/AsnC family transcriptional regulator</fullName>
    </submittedName>
</protein>
<evidence type="ECO:0000256" key="3">
    <source>
        <dbReference type="ARBA" id="ARBA00023163"/>
    </source>
</evidence>
<dbReference type="Gene3D" id="1.10.10.10">
    <property type="entry name" value="Winged helix-like DNA-binding domain superfamily/Winged helix DNA-binding domain"/>
    <property type="match status" value="1"/>
</dbReference>
<reference evidence="5" key="2">
    <citation type="submission" date="2021-04" db="EMBL/GenBank/DDBJ databases">
        <authorList>
            <person name="Gilroy R."/>
        </authorList>
    </citation>
    <scope>NUCLEOTIDE SEQUENCE</scope>
    <source>
        <strain evidence="5">ChiGjej1B1-98</strain>
    </source>
</reference>
<dbReference type="PRINTS" id="PR00033">
    <property type="entry name" value="HTHASNC"/>
</dbReference>
<dbReference type="PANTHER" id="PTHR30154">
    <property type="entry name" value="LEUCINE-RESPONSIVE REGULATORY PROTEIN"/>
    <property type="match status" value="1"/>
</dbReference>
<dbReference type="PROSITE" id="PS50956">
    <property type="entry name" value="HTH_ASNC_2"/>
    <property type="match status" value="1"/>
</dbReference>
<dbReference type="InterPro" id="IPR019887">
    <property type="entry name" value="Tscrpt_reg_AsnC/Lrp_C"/>
</dbReference>
<dbReference type="GO" id="GO:0043200">
    <property type="term" value="P:response to amino acid"/>
    <property type="evidence" value="ECO:0007669"/>
    <property type="project" value="TreeGrafter"/>
</dbReference>
<dbReference type="InterPro" id="IPR036390">
    <property type="entry name" value="WH_DNA-bd_sf"/>
</dbReference>
<reference evidence="5" key="1">
    <citation type="journal article" date="2021" name="PeerJ">
        <title>Extensive microbial diversity within the chicken gut microbiome revealed by metagenomics and culture.</title>
        <authorList>
            <person name="Gilroy R."/>
            <person name="Ravi A."/>
            <person name="Getino M."/>
            <person name="Pursley I."/>
            <person name="Horton D.L."/>
            <person name="Alikhan N.F."/>
            <person name="Baker D."/>
            <person name="Gharbi K."/>
            <person name="Hall N."/>
            <person name="Watson M."/>
            <person name="Adriaenssens E.M."/>
            <person name="Foster-Nyarko E."/>
            <person name="Jarju S."/>
            <person name="Secka A."/>
            <person name="Antonio M."/>
            <person name="Oren A."/>
            <person name="Chaudhuri R.R."/>
            <person name="La Ragione R."/>
            <person name="Hildebrand F."/>
            <person name="Pallen M.J."/>
        </authorList>
    </citation>
    <scope>NUCLEOTIDE SEQUENCE</scope>
    <source>
        <strain evidence="5">ChiGjej1B1-98</strain>
    </source>
</reference>
<dbReference type="InterPro" id="IPR011991">
    <property type="entry name" value="ArsR-like_HTH"/>
</dbReference>
<evidence type="ECO:0000313" key="5">
    <source>
        <dbReference type="EMBL" id="HIY65292.1"/>
    </source>
</evidence>
<dbReference type="Gene3D" id="3.30.70.920">
    <property type="match status" value="1"/>
</dbReference>
<keyword evidence="1" id="KW-0805">Transcription regulation</keyword>
<dbReference type="InterPro" id="IPR036388">
    <property type="entry name" value="WH-like_DNA-bd_sf"/>
</dbReference>
<dbReference type="SMART" id="SM00344">
    <property type="entry name" value="HTH_ASNC"/>
    <property type="match status" value="1"/>
</dbReference>
<keyword evidence="2" id="KW-0238">DNA-binding</keyword>
<dbReference type="PANTHER" id="PTHR30154:SF34">
    <property type="entry name" value="TRANSCRIPTIONAL REGULATOR AZLB"/>
    <property type="match status" value="1"/>
</dbReference>
<feature type="domain" description="HTH asnC-type" evidence="4">
    <location>
        <begin position="4"/>
        <end position="65"/>
    </location>
</feature>
<dbReference type="InterPro" id="IPR019888">
    <property type="entry name" value="Tscrpt_reg_AsnC-like"/>
</dbReference>
<dbReference type="Proteomes" id="UP000824005">
    <property type="component" value="Unassembled WGS sequence"/>
</dbReference>
<dbReference type="GO" id="GO:0043565">
    <property type="term" value="F:sequence-specific DNA binding"/>
    <property type="evidence" value="ECO:0007669"/>
    <property type="project" value="InterPro"/>
</dbReference>
<dbReference type="CDD" id="cd00090">
    <property type="entry name" value="HTH_ARSR"/>
    <property type="match status" value="1"/>
</dbReference>
<dbReference type="Pfam" id="PF13412">
    <property type="entry name" value="HTH_24"/>
    <property type="match status" value="1"/>
</dbReference>
<proteinExistence type="predicted"/>
<dbReference type="SUPFAM" id="SSF54909">
    <property type="entry name" value="Dimeric alpha+beta barrel"/>
    <property type="match status" value="1"/>
</dbReference>